<dbReference type="RefSeq" id="WP_296941470.1">
    <property type="nucleotide sequence ID" value="NZ_LT599032.1"/>
</dbReference>
<dbReference type="InterPro" id="IPR025586">
    <property type="entry name" value="PcfJ"/>
</dbReference>
<evidence type="ECO:0000313" key="1">
    <source>
        <dbReference type="EMBL" id="SBW00810.1"/>
    </source>
</evidence>
<dbReference type="Pfam" id="PF14284">
    <property type="entry name" value="PcfJ"/>
    <property type="match status" value="1"/>
</dbReference>
<proteinExistence type="predicted"/>
<dbReference type="AlphaFoldDB" id="A0A212JN13"/>
<gene>
    <name evidence="1" type="ORF">KL86DYS1_20292</name>
</gene>
<protein>
    <recommendedName>
        <fullName evidence="2">PcfJ-like protein</fullName>
    </recommendedName>
</protein>
<organism evidence="1">
    <name type="scientific">uncultured Dysgonomonas sp</name>
    <dbReference type="NCBI Taxonomy" id="206096"/>
    <lineage>
        <taxon>Bacteria</taxon>
        <taxon>Pseudomonadati</taxon>
        <taxon>Bacteroidota</taxon>
        <taxon>Bacteroidia</taxon>
        <taxon>Bacteroidales</taxon>
        <taxon>Dysgonomonadaceae</taxon>
        <taxon>Dysgonomonas</taxon>
        <taxon>environmental samples</taxon>
    </lineage>
</organism>
<accession>A0A212JN13</accession>
<dbReference type="EMBL" id="FLUM01000002">
    <property type="protein sequence ID" value="SBW00810.1"/>
    <property type="molecule type" value="Genomic_DNA"/>
</dbReference>
<reference evidence="1" key="1">
    <citation type="submission" date="2016-04" db="EMBL/GenBank/DDBJ databases">
        <authorList>
            <person name="Evans L.H."/>
            <person name="Alamgir A."/>
            <person name="Owens N."/>
            <person name="Weber N.D."/>
            <person name="Virtaneva K."/>
            <person name="Barbian K."/>
            <person name="Babar A."/>
            <person name="Rosenke K."/>
        </authorList>
    </citation>
    <scope>NUCLEOTIDE SEQUENCE</scope>
    <source>
        <strain evidence="1">86-1</strain>
    </source>
</reference>
<name>A0A212JN13_9BACT</name>
<sequence length="431" mass="49457">MKPKNKLQKQVVEASKSLPKLTKAQIQWGYDHAIQYVGRRTEKGIVTCTKCGHTWQGMGELANTLLGCECPNCQSKLIAKTTKKRTFDDSYYMNIITAHKGYQVIRTIMLSYKSKIGEPTKLSYSEVMQRWIAYDGKHCTFAKLRQTMGTCCIDSWIFHTPLELRNENSNNKFYINVYDKIGSMGEIYPRQKLIPELKRTGYKKALYGQTPLDLFRTLLSDSRAETLIKAGYTKLLERIMNMGWKNIDNYWQSIKIAIRNKYKITNAVLWCDYIDMLRLFGKDLHNAKYVCPTNLKVEHDRYVIKRAKADAQAEIEKQLAKEAEYRDAKARFFGLVFSDGTISIRVLESVAEIIAEGQAMHHCVAGYHSKADSLILSACIDGKRIETIEVSISQLKVIQSRGVCNKNTKHHERIIKLVEQNISLIENRLAA</sequence>
<evidence type="ECO:0008006" key="2">
    <source>
        <dbReference type="Google" id="ProtNLM"/>
    </source>
</evidence>